<dbReference type="EMBL" id="CP045226">
    <property type="protein sequence ID" value="QFS44721.1"/>
    <property type="molecule type" value="Genomic_DNA"/>
</dbReference>
<name>A0A5P8VWJ2_9NOSO</name>
<sequence>MVLYELLYAFAAQTHYYGVEINGDVTSKLPKLYPNLTSNPVA</sequence>
<gene>
    <name evidence="1" type="ORF">GXM_02196</name>
</gene>
<organism evidence="1 2">
    <name type="scientific">Nostoc sphaeroides CCNUC1</name>
    <dbReference type="NCBI Taxonomy" id="2653204"/>
    <lineage>
        <taxon>Bacteria</taxon>
        <taxon>Bacillati</taxon>
        <taxon>Cyanobacteriota</taxon>
        <taxon>Cyanophyceae</taxon>
        <taxon>Nostocales</taxon>
        <taxon>Nostocaceae</taxon>
        <taxon>Nostoc</taxon>
    </lineage>
</organism>
<proteinExistence type="predicted"/>
<dbReference type="KEGG" id="nsh:GXM_02196"/>
<evidence type="ECO:0000313" key="1">
    <source>
        <dbReference type="EMBL" id="QFS44721.1"/>
    </source>
</evidence>
<dbReference type="Proteomes" id="UP000326678">
    <property type="component" value="Chromosome Gxm1"/>
</dbReference>
<reference evidence="1 2" key="1">
    <citation type="submission" date="2019-10" db="EMBL/GenBank/DDBJ databases">
        <title>Genomic and transcriptomic insights into the perfect genentic adaptation of a filamentous nitrogen-fixing cyanobacterium to rice fields.</title>
        <authorList>
            <person name="Chen Z."/>
        </authorList>
    </citation>
    <scope>NUCLEOTIDE SEQUENCE [LARGE SCALE GENOMIC DNA]</scope>
    <source>
        <strain evidence="1">CCNUC1</strain>
    </source>
</reference>
<accession>A0A5P8VWJ2</accession>
<dbReference type="AlphaFoldDB" id="A0A5P8VWJ2"/>
<protein>
    <submittedName>
        <fullName evidence="1">Uncharacterized protein</fullName>
    </submittedName>
</protein>
<keyword evidence="2" id="KW-1185">Reference proteome</keyword>
<evidence type="ECO:0000313" key="2">
    <source>
        <dbReference type="Proteomes" id="UP000326678"/>
    </source>
</evidence>